<dbReference type="InterPro" id="IPR003593">
    <property type="entry name" value="AAA+_ATPase"/>
</dbReference>
<keyword evidence="4" id="KW-0067">ATP-binding</keyword>
<name>A0A7D8IWA0_SALER</name>
<dbReference type="EMBL" id="UGWV01000002">
    <property type="protein sequence ID" value="SUF97898.1"/>
    <property type="molecule type" value="Genomic_DNA"/>
</dbReference>
<dbReference type="Proteomes" id="UP000254463">
    <property type="component" value="Unassembled WGS sequence"/>
</dbReference>
<dbReference type="Pfam" id="PF00005">
    <property type="entry name" value="ABC_tran"/>
    <property type="match status" value="1"/>
</dbReference>
<accession>A0A7D8IWA0</accession>
<dbReference type="SMART" id="SM00382">
    <property type="entry name" value="AAA"/>
    <property type="match status" value="1"/>
</dbReference>
<dbReference type="SUPFAM" id="SSF52540">
    <property type="entry name" value="P-loop containing nucleoside triphosphate hydrolases"/>
    <property type="match status" value="1"/>
</dbReference>
<dbReference type="AlphaFoldDB" id="A0A7D8IWA0"/>
<dbReference type="InterPro" id="IPR027417">
    <property type="entry name" value="P-loop_NTPase"/>
</dbReference>
<gene>
    <name evidence="6" type="ORF">NCTC6385_04955</name>
</gene>
<sequence length="264" mass="29089">MIEVNNLTFAFKGHKCTFENISFSLKKGTVLCVLGPNGVGKTTLLKTITGLYKPVSGSCRIGRAGNRKARLAYVPQARRIHFSYNVLDFVSFGCPLRGGILASPADRAIEKSAQMLSDLDISYLGAKDVNQISGGELQMCFIAKALVSEPDIMILDEPESGLDFNNQARIIRLLHQLSRDKKVTIILNTHFINHASSIADKCLLMSRKGYLFGDTRTVLQEKLLGEYFHVPVKRCHFEHKGAQGESFVIVIEEACASGQGKIVL</sequence>
<evidence type="ECO:0000256" key="1">
    <source>
        <dbReference type="ARBA" id="ARBA00005417"/>
    </source>
</evidence>
<proteinExistence type="inferred from homology"/>
<dbReference type="PROSITE" id="PS50893">
    <property type="entry name" value="ABC_TRANSPORTER_2"/>
    <property type="match status" value="1"/>
</dbReference>
<protein>
    <submittedName>
        <fullName evidence="6">SitB</fullName>
    </submittedName>
</protein>
<evidence type="ECO:0000256" key="2">
    <source>
        <dbReference type="ARBA" id="ARBA00022448"/>
    </source>
</evidence>
<evidence type="ECO:0000256" key="4">
    <source>
        <dbReference type="ARBA" id="ARBA00022840"/>
    </source>
</evidence>
<reference evidence="6 7" key="1">
    <citation type="submission" date="2018-06" db="EMBL/GenBank/DDBJ databases">
        <authorList>
            <consortium name="Pathogen Informatics"/>
            <person name="Doyle S."/>
        </authorList>
    </citation>
    <scope>NUCLEOTIDE SEQUENCE [LARGE SCALE GENOMIC DNA]</scope>
    <source>
        <strain evidence="6 7">NCTC6385</strain>
    </source>
</reference>
<evidence type="ECO:0000259" key="5">
    <source>
        <dbReference type="PROSITE" id="PS50893"/>
    </source>
</evidence>
<evidence type="ECO:0000313" key="6">
    <source>
        <dbReference type="EMBL" id="SUF97898.1"/>
    </source>
</evidence>
<dbReference type="GO" id="GO:0005524">
    <property type="term" value="F:ATP binding"/>
    <property type="evidence" value="ECO:0007669"/>
    <property type="project" value="UniProtKB-KW"/>
</dbReference>
<dbReference type="PANTHER" id="PTHR42734:SF6">
    <property type="entry name" value="MOLYBDATE IMPORT ATP-BINDING PROTEIN MOLC"/>
    <property type="match status" value="1"/>
</dbReference>
<evidence type="ECO:0000313" key="7">
    <source>
        <dbReference type="Proteomes" id="UP000254463"/>
    </source>
</evidence>
<dbReference type="InterPro" id="IPR050153">
    <property type="entry name" value="Metal_Ion_Import_ABC"/>
</dbReference>
<dbReference type="PANTHER" id="PTHR42734">
    <property type="entry name" value="METAL TRANSPORT SYSTEM ATP-BINDING PROTEIN TM_0124-RELATED"/>
    <property type="match status" value="1"/>
</dbReference>
<evidence type="ECO:0000256" key="3">
    <source>
        <dbReference type="ARBA" id="ARBA00022741"/>
    </source>
</evidence>
<dbReference type="Gene3D" id="3.40.50.300">
    <property type="entry name" value="P-loop containing nucleotide triphosphate hydrolases"/>
    <property type="match status" value="1"/>
</dbReference>
<dbReference type="GO" id="GO:0016887">
    <property type="term" value="F:ATP hydrolysis activity"/>
    <property type="evidence" value="ECO:0007669"/>
    <property type="project" value="InterPro"/>
</dbReference>
<keyword evidence="3" id="KW-0547">Nucleotide-binding</keyword>
<comment type="similarity">
    <text evidence="1">Belongs to the ABC transporter superfamily.</text>
</comment>
<organism evidence="6 7">
    <name type="scientific">Salmonella enterica</name>
    <name type="common">Salmonella choleraesuis</name>
    <dbReference type="NCBI Taxonomy" id="28901"/>
    <lineage>
        <taxon>Bacteria</taxon>
        <taxon>Pseudomonadati</taxon>
        <taxon>Pseudomonadota</taxon>
        <taxon>Gammaproteobacteria</taxon>
        <taxon>Enterobacterales</taxon>
        <taxon>Enterobacteriaceae</taxon>
        <taxon>Salmonella</taxon>
    </lineage>
</organism>
<dbReference type="InterPro" id="IPR003439">
    <property type="entry name" value="ABC_transporter-like_ATP-bd"/>
</dbReference>
<feature type="domain" description="ABC transporter" evidence="5">
    <location>
        <begin position="2"/>
        <end position="232"/>
    </location>
</feature>
<keyword evidence="2" id="KW-0813">Transport</keyword>